<dbReference type="OrthoDB" id="10254988at2759"/>
<comment type="caution">
    <text evidence="4">The sequence shown here is derived from an EMBL/GenBank/DDBJ whole genome shotgun (WGS) entry which is preliminary data.</text>
</comment>
<sequence length="657" mass="73020">MSSRDFSSAPTGNHHLVLATVRLIGSQAEEALPAVPLEIMTAIATGASTTVTVTVTVIVIVIVIVILVIVTAAQSPAIANFLDMPLDKASAEVAKGLRTVCDIITQKVQLSYKRDIETKAFKKRELDYSNKISGTKQFPAVRELYAKYNKHHKDIVEPIDKKLADLATDYQNVTENFAESLVKALPISEMRARQIIEIAKGEWSRESKGAQPVQGDHLQKLEELVNSLKEKQEAQDRELAKLKKLNDKLRTGESIAETLGKEKEELQSENLSLKTQLDALHERVASVEAWKAEFPKKVDSQWAEYSKTIEQAKAEWSATTTQINSKAVQDDTTREQIAALGQKDDALSAEITALRRYVDGHEELLANVDIENLDDTIAKVQEYPAYSALNDRVTIQQANVDSLKNTFHTTKQDLEKDLAQRFKGFSNKIIEFCGQKFDGFESRVKVLETANLSAGVTPSTSAYPLQAGTSNPESAPASGPKLASGLDGISSRLDAVESRLTAEASRVDATGSKVDTLQIKTDALQTDIVSIRGQTDNRCAALEISVESLDDQWKNLNTTQMAQYILEHLSRLQPSQLMPELRQLHMRLADLEKSVRDDMQERRARRERYRASYDDMPDPDPGEKRVFAEEEAFHRQKRARVEDMNSANGASNGHAHP</sequence>
<feature type="transmembrane region" description="Helical" evidence="3">
    <location>
        <begin position="50"/>
        <end position="73"/>
    </location>
</feature>
<proteinExistence type="predicted"/>
<keyword evidence="3" id="KW-0812">Transmembrane</keyword>
<dbReference type="AlphaFoldDB" id="A0A423WLV5"/>
<evidence type="ECO:0000256" key="3">
    <source>
        <dbReference type="SAM" id="Phobius"/>
    </source>
</evidence>
<dbReference type="Gene3D" id="1.20.5.340">
    <property type="match status" value="1"/>
</dbReference>
<name>A0A423WLV5_CYTCH</name>
<dbReference type="EMBL" id="LJZO01000002">
    <property type="protein sequence ID" value="ROW04396.1"/>
    <property type="molecule type" value="Genomic_DNA"/>
</dbReference>
<feature type="compositionally biased region" description="Basic and acidic residues" evidence="2">
    <location>
        <begin position="595"/>
        <end position="613"/>
    </location>
</feature>
<keyword evidence="5" id="KW-1185">Reference proteome</keyword>
<keyword evidence="3" id="KW-0472">Membrane</keyword>
<reference evidence="4 5" key="1">
    <citation type="submission" date="2015-09" db="EMBL/GenBank/DDBJ databases">
        <title>Host preference determinants of Valsa canker pathogens revealed by comparative genomics.</title>
        <authorList>
            <person name="Yin Z."/>
            <person name="Huang L."/>
        </authorList>
    </citation>
    <scope>NUCLEOTIDE SEQUENCE [LARGE SCALE GENOMIC DNA]</scope>
    <source>
        <strain evidence="4 5">YSFL</strain>
    </source>
</reference>
<evidence type="ECO:0000313" key="5">
    <source>
        <dbReference type="Proteomes" id="UP000284375"/>
    </source>
</evidence>
<protein>
    <submittedName>
        <fullName evidence="4">Uncharacterized protein</fullName>
    </submittedName>
</protein>
<organism evidence="4 5">
    <name type="scientific">Cytospora chrysosperma</name>
    <name type="common">Cytospora canker fungus</name>
    <name type="synonym">Sphaeria chrysosperma</name>
    <dbReference type="NCBI Taxonomy" id="252740"/>
    <lineage>
        <taxon>Eukaryota</taxon>
        <taxon>Fungi</taxon>
        <taxon>Dikarya</taxon>
        <taxon>Ascomycota</taxon>
        <taxon>Pezizomycotina</taxon>
        <taxon>Sordariomycetes</taxon>
        <taxon>Sordariomycetidae</taxon>
        <taxon>Diaporthales</taxon>
        <taxon>Cytosporaceae</taxon>
        <taxon>Cytospora</taxon>
    </lineage>
</organism>
<dbReference type="STRING" id="252740.A0A423WLV5"/>
<feature type="coiled-coil region" evidence="1">
    <location>
        <begin position="218"/>
        <end position="283"/>
    </location>
</feature>
<keyword evidence="3" id="KW-1133">Transmembrane helix</keyword>
<feature type="region of interest" description="Disordered" evidence="2">
    <location>
        <begin position="463"/>
        <end position="483"/>
    </location>
</feature>
<feature type="compositionally biased region" description="Polar residues" evidence="2">
    <location>
        <begin position="463"/>
        <end position="473"/>
    </location>
</feature>
<evidence type="ECO:0000313" key="4">
    <source>
        <dbReference type="EMBL" id="ROW04396.1"/>
    </source>
</evidence>
<evidence type="ECO:0000256" key="1">
    <source>
        <dbReference type="SAM" id="Coils"/>
    </source>
</evidence>
<feature type="region of interest" description="Disordered" evidence="2">
    <location>
        <begin position="595"/>
        <end position="657"/>
    </location>
</feature>
<evidence type="ECO:0000256" key="2">
    <source>
        <dbReference type="SAM" id="MobiDB-lite"/>
    </source>
</evidence>
<dbReference type="Proteomes" id="UP000284375">
    <property type="component" value="Unassembled WGS sequence"/>
</dbReference>
<feature type="compositionally biased region" description="Basic and acidic residues" evidence="2">
    <location>
        <begin position="621"/>
        <end position="643"/>
    </location>
</feature>
<gene>
    <name evidence="4" type="ORF">VSDG_00730</name>
</gene>
<accession>A0A423WLV5</accession>
<keyword evidence="1" id="KW-0175">Coiled coil</keyword>